<proteinExistence type="predicted"/>
<organism evidence="1">
    <name type="scientific">Arundo donax</name>
    <name type="common">Giant reed</name>
    <name type="synonym">Donax arundinaceus</name>
    <dbReference type="NCBI Taxonomy" id="35708"/>
    <lineage>
        <taxon>Eukaryota</taxon>
        <taxon>Viridiplantae</taxon>
        <taxon>Streptophyta</taxon>
        <taxon>Embryophyta</taxon>
        <taxon>Tracheophyta</taxon>
        <taxon>Spermatophyta</taxon>
        <taxon>Magnoliopsida</taxon>
        <taxon>Liliopsida</taxon>
        <taxon>Poales</taxon>
        <taxon>Poaceae</taxon>
        <taxon>PACMAD clade</taxon>
        <taxon>Arundinoideae</taxon>
        <taxon>Arundineae</taxon>
        <taxon>Arundo</taxon>
    </lineage>
</organism>
<evidence type="ECO:0000313" key="1">
    <source>
        <dbReference type="EMBL" id="JAD40671.1"/>
    </source>
</evidence>
<sequence>MWLTNYLCFCYILGQPCRPCYDDYVKLVRSCASSNL</sequence>
<name>A0A0A8ZPF8_ARUDO</name>
<reference evidence="1" key="2">
    <citation type="journal article" date="2015" name="Data Brief">
        <title>Shoot transcriptome of the giant reed, Arundo donax.</title>
        <authorList>
            <person name="Barrero R.A."/>
            <person name="Guerrero F.D."/>
            <person name="Moolhuijzen P."/>
            <person name="Goolsby J.A."/>
            <person name="Tidwell J."/>
            <person name="Bellgard S.E."/>
            <person name="Bellgard M.I."/>
        </authorList>
    </citation>
    <scope>NUCLEOTIDE SEQUENCE</scope>
    <source>
        <tissue evidence="1">Shoot tissue taken approximately 20 cm above the soil surface</tissue>
    </source>
</reference>
<dbReference type="EMBL" id="GBRH01257224">
    <property type="protein sequence ID" value="JAD40671.1"/>
    <property type="molecule type" value="Transcribed_RNA"/>
</dbReference>
<protein>
    <submittedName>
        <fullName evidence="1">Uncharacterized protein</fullName>
    </submittedName>
</protein>
<dbReference type="AlphaFoldDB" id="A0A0A8ZPF8"/>
<accession>A0A0A8ZPF8</accession>
<reference evidence="1" key="1">
    <citation type="submission" date="2014-09" db="EMBL/GenBank/DDBJ databases">
        <authorList>
            <person name="Magalhaes I.L.F."/>
            <person name="Oliveira U."/>
            <person name="Santos F.R."/>
            <person name="Vidigal T.H.D.A."/>
            <person name="Brescovit A.D."/>
            <person name="Santos A.J."/>
        </authorList>
    </citation>
    <scope>NUCLEOTIDE SEQUENCE</scope>
    <source>
        <tissue evidence="1">Shoot tissue taken approximately 20 cm above the soil surface</tissue>
    </source>
</reference>